<keyword evidence="2 3" id="KW-0560">Oxidoreductase</keyword>
<evidence type="ECO:0000256" key="1">
    <source>
        <dbReference type="ARBA" id="ARBA00009986"/>
    </source>
</evidence>
<evidence type="ECO:0000313" key="6">
    <source>
        <dbReference type="Proteomes" id="UP000826271"/>
    </source>
</evidence>
<dbReference type="AlphaFoldDB" id="A0AAV6YCC1"/>
<evidence type="ECO:0000256" key="3">
    <source>
        <dbReference type="PIRNR" id="PIRNR036492"/>
    </source>
</evidence>
<dbReference type="FunFam" id="3.40.605.10:FF:000004">
    <property type="entry name" value="Aldehyde dehydrogenase"/>
    <property type="match status" value="1"/>
</dbReference>
<dbReference type="InterPro" id="IPR016161">
    <property type="entry name" value="Ald_DH/histidinol_DH"/>
</dbReference>
<comment type="similarity">
    <text evidence="1 3">Belongs to the aldehyde dehydrogenase family.</text>
</comment>
<organism evidence="5 6">
    <name type="scientific">Buddleja alternifolia</name>
    <dbReference type="NCBI Taxonomy" id="168488"/>
    <lineage>
        <taxon>Eukaryota</taxon>
        <taxon>Viridiplantae</taxon>
        <taxon>Streptophyta</taxon>
        <taxon>Embryophyta</taxon>
        <taxon>Tracheophyta</taxon>
        <taxon>Spermatophyta</taxon>
        <taxon>Magnoliopsida</taxon>
        <taxon>eudicotyledons</taxon>
        <taxon>Gunneridae</taxon>
        <taxon>Pentapetalae</taxon>
        <taxon>asterids</taxon>
        <taxon>lamiids</taxon>
        <taxon>Lamiales</taxon>
        <taxon>Scrophulariaceae</taxon>
        <taxon>Buddlejeae</taxon>
        <taxon>Buddleja</taxon>
    </lineage>
</organism>
<dbReference type="Gene3D" id="3.40.605.10">
    <property type="entry name" value="Aldehyde Dehydrogenase, Chain A, domain 1"/>
    <property type="match status" value="2"/>
</dbReference>
<dbReference type="InterPro" id="IPR012394">
    <property type="entry name" value="Aldehyde_DH_NAD(P)"/>
</dbReference>
<accession>A0AAV6YCC1</accession>
<dbReference type="InterPro" id="IPR015590">
    <property type="entry name" value="Aldehyde_DH_dom"/>
</dbReference>
<dbReference type="EMBL" id="WHWC01000002">
    <property type="protein sequence ID" value="KAG8389010.1"/>
    <property type="molecule type" value="Genomic_DNA"/>
</dbReference>
<evidence type="ECO:0000259" key="4">
    <source>
        <dbReference type="Pfam" id="PF00171"/>
    </source>
</evidence>
<comment type="caution">
    <text evidence="5">The sequence shown here is derived from an EMBL/GenBank/DDBJ whole genome shotgun (WGS) entry which is preliminary data.</text>
</comment>
<feature type="domain" description="Aldehyde dehydrogenase" evidence="4">
    <location>
        <begin position="3"/>
        <end position="220"/>
    </location>
</feature>
<dbReference type="GO" id="GO:0006081">
    <property type="term" value="P:aldehyde metabolic process"/>
    <property type="evidence" value="ECO:0007669"/>
    <property type="project" value="InterPro"/>
</dbReference>
<evidence type="ECO:0000256" key="2">
    <source>
        <dbReference type="ARBA" id="ARBA00023002"/>
    </source>
</evidence>
<dbReference type="PANTHER" id="PTHR43570:SF30">
    <property type="entry name" value="ALDEHYDE DEHYDROGENASE"/>
    <property type="match status" value="1"/>
</dbReference>
<dbReference type="InterPro" id="IPR016163">
    <property type="entry name" value="Ald_DH_C"/>
</dbReference>
<dbReference type="GO" id="GO:0004029">
    <property type="term" value="F:aldehyde dehydrogenase (NAD+) activity"/>
    <property type="evidence" value="ECO:0007669"/>
    <property type="project" value="TreeGrafter"/>
</dbReference>
<dbReference type="PANTHER" id="PTHR43570">
    <property type="entry name" value="ALDEHYDE DEHYDROGENASE"/>
    <property type="match status" value="1"/>
</dbReference>
<dbReference type="Gene3D" id="3.40.309.10">
    <property type="entry name" value="Aldehyde Dehydrogenase, Chain A, domain 2"/>
    <property type="match status" value="1"/>
</dbReference>
<dbReference type="GO" id="GO:0005737">
    <property type="term" value="C:cytoplasm"/>
    <property type="evidence" value="ECO:0007669"/>
    <property type="project" value="TreeGrafter"/>
</dbReference>
<protein>
    <recommendedName>
        <fullName evidence="3">Aldehyde dehydrogenase</fullName>
    </recommendedName>
</protein>
<name>A0AAV6YCC1_9LAMI</name>
<dbReference type="PIRSF" id="PIRSF036492">
    <property type="entry name" value="ALDH"/>
    <property type="match status" value="1"/>
</dbReference>
<dbReference type="Proteomes" id="UP000826271">
    <property type="component" value="Unassembled WGS sequence"/>
</dbReference>
<reference evidence="5" key="1">
    <citation type="submission" date="2019-10" db="EMBL/GenBank/DDBJ databases">
        <authorList>
            <person name="Zhang R."/>
            <person name="Pan Y."/>
            <person name="Wang J."/>
            <person name="Ma R."/>
            <person name="Yu S."/>
        </authorList>
    </citation>
    <scope>NUCLEOTIDE SEQUENCE</scope>
    <source>
        <strain evidence="5">LA-IB0</strain>
        <tissue evidence="5">Leaf</tissue>
    </source>
</reference>
<evidence type="ECO:0000313" key="5">
    <source>
        <dbReference type="EMBL" id="KAG8389010.1"/>
    </source>
</evidence>
<keyword evidence="6" id="KW-1185">Reference proteome</keyword>
<dbReference type="InterPro" id="IPR016162">
    <property type="entry name" value="Ald_DH_N"/>
</dbReference>
<dbReference type="SUPFAM" id="SSF53720">
    <property type="entry name" value="ALDH-like"/>
    <property type="match status" value="1"/>
</dbReference>
<dbReference type="Pfam" id="PF00171">
    <property type="entry name" value="Aldedh"/>
    <property type="match status" value="2"/>
</dbReference>
<proteinExistence type="inferred from homology"/>
<feature type="domain" description="Aldehyde dehydrogenase" evidence="4">
    <location>
        <begin position="251"/>
        <end position="409"/>
    </location>
</feature>
<sequence length="455" mass="50410">MNDMEREIKELRETFNSGKTKEESWRRSQLKNLLTLLVDKEDDICKALQQDLGKHPVESFRDEIGPLIKTVNYALKGLKKWMSGKKVDLPLAAFPSSAELVPEPLGVVLILSSWNFPFGLSLEPLIGAIAAGNAVVLKPSELASASSSVLANLIHSYLDSKAIKVIQGGVSVGEQLLQQKWDKIFFTGSAPVARIVMTAAAKNLTPVTLELGGKCPAIVDSLSSSWDKKVIYQPKTSVELLKAGILTMFGENPKESETISRIINTKHFSRLRNLLNDPTVNSSIVHGGSLDEDNLFIEPTLLVDPPLEAGIMTEEIFGPLLPIITVEKIEDSIEFIKNKPRALALYGFTHNEGLKKRIVSETSSGSVLFNDAIIQYAADTVPFGGVGECGFGRYHGKYSFDLFSHEKAVLRRGFLIDFWFRYPPWTDHKLNLFKSAYRFDYLGILLIILGLKKSS</sequence>
<gene>
    <name evidence="5" type="ORF">BUALT_Bualt02G0184900</name>
</gene>